<accession>A0ABV7GDM1</accession>
<dbReference type="PROSITE" id="PS50109">
    <property type="entry name" value="HIS_KIN"/>
    <property type="match status" value="1"/>
</dbReference>
<dbReference type="Pfam" id="PF00072">
    <property type="entry name" value="Response_reg"/>
    <property type="match status" value="2"/>
</dbReference>
<dbReference type="Gene3D" id="3.30.450.20">
    <property type="entry name" value="PAS domain"/>
    <property type="match status" value="1"/>
</dbReference>
<dbReference type="SUPFAM" id="SSF47384">
    <property type="entry name" value="Homodimeric domain of signal transducing histidine kinase"/>
    <property type="match status" value="1"/>
</dbReference>
<evidence type="ECO:0000256" key="15">
    <source>
        <dbReference type="SAM" id="Phobius"/>
    </source>
</evidence>
<dbReference type="EC" id="2.7.13.3" evidence="3"/>
<keyword evidence="8" id="KW-0067">ATP-binding</keyword>
<keyword evidence="6 15" id="KW-0812">Transmembrane</keyword>
<dbReference type="Gene3D" id="3.30.450.40">
    <property type="match status" value="1"/>
</dbReference>
<dbReference type="Gene3D" id="3.40.50.2300">
    <property type="match status" value="2"/>
</dbReference>
<dbReference type="InterPro" id="IPR003661">
    <property type="entry name" value="HisK_dim/P_dom"/>
</dbReference>
<evidence type="ECO:0000313" key="22">
    <source>
        <dbReference type="Proteomes" id="UP001595621"/>
    </source>
</evidence>
<dbReference type="Gene3D" id="3.30.565.10">
    <property type="entry name" value="Histidine kinase-like ATPase, C-terminal domain"/>
    <property type="match status" value="1"/>
</dbReference>
<dbReference type="PANTHER" id="PTHR45339">
    <property type="entry name" value="HYBRID SIGNAL TRANSDUCTION HISTIDINE KINASE J"/>
    <property type="match status" value="1"/>
</dbReference>
<dbReference type="PANTHER" id="PTHR45339:SF1">
    <property type="entry name" value="HYBRID SIGNAL TRANSDUCTION HISTIDINE KINASE J"/>
    <property type="match status" value="1"/>
</dbReference>
<dbReference type="InterPro" id="IPR001789">
    <property type="entry name" value="Sig_transdc_resp-reg_receiver"/>
</dbReference>
<dbReference type="InterPro" id="IPR000700">
    <property type="entry name" value="PAS-assoc_C"/>
</dbReference>
<evidence type="ECO:0000256" key="11">
    <source>
        <dbReference type="ARBA" id="ARBA00023136"/>
    </source>
</evidence>
<evidence type="ECO:0000256" key="12">
    <source>
        <dbReference type="PROSITE-ProRule" id="PRU00110"/>
    </source>
</evidence>
<evidence type="ECO:0000259" key="19">
    <source>
        <dbReference type="PROSITE" id="PS50113"/>
    </source>
</evidence>
<evidence type="ECO:0000259" key="18">
    <source>
        <dbReference type="PROSITE" id="PS50112"/>
    </source>
</evidence>
<keyword evidence="11 15" id="KW-0472">Membrane</keyword>
<feature type="domain" description="Histidine kinase" evidence="16">
    <location>
        <begin position="612"/>
        <end position="833"/>
    </location>
</feature>
<dbReference type="PROSITE" id="PS50112">
    <property type="entry name" value="PAS"/>
    <property type="match status" value="1"/>
</dbReference>
<dbReference type="SMART" id="SM00448">
    <property type="entry name" value="REC"/>
    <property type="match status" value="2"/>
</dbReference>
<protein>
    <recommendedName>
        <fullName evidence="3">histidine kinase</fullName>
        <ecNumber evidence="3">2.7.13.3</ecNumber>
    </recommendedName>
</protein>
<dbReference type="InterPro" id="IPR036641">
    <property type="entry name" value="HPT_dom_sf"/>
</dbReference>
<dbReference type="PROSITE" id="PS50894">
    <property type="entry name" value="HPT"/>
    <property type="match status" value="1"/>
</dbReference>
<evidence type="ECO:0000256" key="2">
    <source>
        <dbReference type="ARBA" id="ARBA00004651"/>
    </source>
</evidence>
<dbReference type="SMART" id="SM00388">
    <property type="entry name" value="HisKA"/>
    <property type="match status" value="1"/>
</dbReference>
<dbReference type="InterPro" id="IPR008207">
    <property type="entry name" value="Sig_transdc_His_kin_Hpt_dom"/>
</dbReference>
<feature type="domain" description="PAC" evidence="19">
    <location>
        <begin position="542"/>
        <end position="594"/>
    </location>
</feature>
<proteinExistence type="predicted"/>
<dbReference type="SUPFAM" id="SSF55781">
    <property type="entry name" value="GAF domain-like"/>
    <property type="match status" value="1"/>
</dbReference>
<dbReference type="InterPro" id="IPR036890">
    <property type="entry name" value="HATPase_C_sf"/>
</dbReference>
<dbReference type="SMART" id="SM00073">
    <property type="entry name" value="HPT"/>
    <property type="match status" value="1"/>
</dbReference>
<feature type="modified residue" description="4-aspartylphosphate" evidence="13">
    <location>
        <position position="906"/>
    </location>
</feature>
<reference evidence="22" key="1">
    <citation type="journal article" date="2019" name="Int. J. Syst. Evol. Microbiol.">
        <title>The Global Catalogue of Microorganisms (GCM) 10K type strain sequencing project: providing services to taxonomists for standard genome sequencing and annotation.</title>
        <authorList>
            <consortium name="The Broad Institute Genomics Platform"/>
            <consortium name="The Broad Institute Genome Sequencing Center for Infectious Disease"/>
            <person name="Wu L."/>
            <person name="Ma J."/>
        </authorList>
    </citation>
    <scope>NUCLEOTIDE SEQUENCE [LARGE SCALE GENOMIC DNA]</scope>
    <source>
        <strain evidence="22">KCTC 52277</strain>
    </source>
</reference>
<feature type="domain" description="Response regulatory" evidence="17">
    <location>
        <begin position="999"/>
        <end position="1115"/>
    </location>
</feature>
<feature type="region of interest" description="Disordered" evidence="14">
    <location>
        <begin position="1115"/>
        <end position="1196"/>
    </location>
</feature>
<comment type="catalytic activity">
    <reaction evidence="1">
        <text>ATP + protein L-histidine = ADP + protein N-phospho-L-histidine.</text>
        <dbReference type="EC" id="2.7.13.3"/>
    </reaction>
</comment>
<evidence type="ECO:0000259" key="17">
    <source>
        <dbReference type="PROSITE" id="PS50110"/>
    </source>
</evidence>
<dbReference type="CDD" id="cd00088">
    <property type="entry name" value="HPT"/>
    <property type="match status" value="1"/>
</dbReference>
<dbReference type="CDD" id="cd16922">
    <property type="entry name" value="HATPase_EvgS-ArcB-TorS-like"/>
    <property type="match status" value="1"/>
</dbReference>
<evidence type="ECO:0000256" key="5">
    <source>
        <dbReference type="ARBA" id="ARBA00022553"/>
    </source>
</evidence>
<dbReference type="PRINTS" id="PR00344">
    <property type="entry name" value="BCTRLSENSOR"/>
</dbReference>
<feature type="transmembrane region" description="Helical" evidence="15">
    <location>
        <begin position="6"/>
        <end position="29"/>
    </location>
</feature>
<dbReference type="InterPro" id="IPR004358">
    <property type="entry name" value="Sig_transdc_His_kin-like_C"/>
</dbReference>
<keyword evidence="7" id="KW-0547">Nucleotide-binding</keyword>
<dbReference type="CDD" id="cd17546">
    <property type="entry name" value="REC_hyHK_CKI1_RcsC-like"/>
    <property type="match status" value="2"/>
</dbReference>
<evidence type="ECO:0000259" key="16">
    <source>
        <dbReference type="PROSITE" id="PS50109"/>
    </source>
</evidence>
<evidence type="ECO:0000256" key="13">
    <source>
        <dbReference type="PROSITE-ProRule" id="PRU00169"/>
    </source>
</evidence>
<dbReference type="CDD" id="cd00082">
    <property type="entry name" value="HisKA"/>
    <property type="match status" value="1"/>
</dbReference>
<feature type="domain" description="HPt" evidence="20">
    <location>
        <begin position="1215"/>
        <end position="1314"/>
    </location>
</feature>
<evidence type="ECO:0000256" key="4">
    <source>
        <dbReference type="ARBA" id="ARBA00022475"/>
    </source>
</evidence>
<keyword evidence="10" id="KW-0902">Two-component regulatory system</keyword>
<dbReference type="Pfam" id="PF01627">
    <property type="entry name" value="Hpt"/>
    <property type="match status" value="1"/>
</dbReference>
<dbReference type="Proteomes" id="UP001595621">
    <property type="component" value="Unassembled WGS sequence"/>
</dbReference>
<dbReference type="InterPro" id="IPR005467">
    <property type="entry name" value="His_kinase_dom"/>
</dbReference>
<dbReference type="PROSITE" id="PS50113">
    <property type="entry name" value="PAC"/>
    <property type="match status" value="1"/>
</dbReference>
<dbReference type="Pfam" id="PF08448">
    <property type="entry name" value="PAS_4"/>
    <property type="match status" value="1"/>
</dbReference>
<feature type="modified residue" description="Phosphohistidine" evidence="12">
    <location>
        <position position="1254"/>
    </location>
</feature>
<keyword evidence="5 13" id="KW-0597">Phosphoprotein</keyword>
<evidence type="ECO:0000256" key="3">
    <source>
        <dbReference type="ARBA" id="ARBA00012438"/>
    </source>
</evidence>
<name>A0ABV7GDM1_9GAMM</name>
<dbReference type="PROSITE" id="PS50110">
    <property type="entry name" value="RESPONSE_REGULATORY"/>
    <property type="match status" value="2"/>
</dbReference>
<dbReference type="InterPro" id="IPR035965">
    <property type="entry name" value="PAS-like_dom_sf"/>
</dbReference>
<dbReference type="SUPFAM" id="SSF55874">
    <property type="entry name" value="ATPase domain of HSP90 chaperone/DNA topoisomerase II/histidine kinase"/>
    <property type="match status" value="1"/>
</dbReference>
<dbReference type="InterPro" id="IPR029016">
    <property type="entry name" value="GAF-like_dom_sf"/>
</dbReference>
<organism evidence="21 22">
    <name type="scientific">Shewanella submarina</name>
    <dbReference type="NCBI Taxonomy" id="2016376"/>
    <lineage>
        <taxon>Bacteria</taxon>
        <taxon>Pseudomonadati</taxon>
        <taxon>Pseudomonadota</taxon>
        <taxon>Gammaproteobacteria</taxon>
        <taxon>Alteromonadales</taxon>
        <taxon>Shewanellaceae</taxon>
        <taxon>Shewanella</taxon>
    </lineage>
</organism>
<dbReference type="Gene3D" id="1.20.120.160">
    <property type="entry name" value="HPT domain"/>
    <property type="match status" value="1"/>
</dbReference>
<gene>
    <name evidence="21" type="ORF">ACFOE0_07750</name>
</gene>
<dbReference type="Gene3D" id="1.10.287.130">
    <property type="match status" value="1"/>
</dbReference>
<keyword evidence="4" id="KW-1003">Cell membrane</keyword>
<dbReference type="RefSeq" id="WP_248937514.1">
    <property type="nucleotide sequence ID" value="NZ_JAKILF010000010.1"/>
</dbReference>
<evidence type="ECO:0000313" key="21">
    <source>
        <dbReference type="EMBL" id="MFC3138085.1"/>
    </source>
</evidence>
<dbReference type="InterPro" id="IPR013656">
    <property type="entry name" value="PAS_4"/>
</dbReference>
<evidence type="ECO:0000256" key="8">
    <source>
        <dbReference type="ARBA" id="ARBA00022840"/>
    </source>
</evidence>
<evidence type="ECO:0000256" key="10">
    <source>
        <dbReference type="ARBA" id="ARBA00023012"/>
    </source>
</evidence>
<feature type="domain" description="PAS" evidence="18">
    <location>
        <begin position="469"/>
        <end position="512"/>
    </location>
</feature>
<dbReference type="EMBL" id="JBHRTD010000007">
    <property type="protein sequence ID" value="MFC3138085.1"/>
    <property type="molecule type" value="Genomic_DNA"/>
</dbReference>
<keyword evidence="9 15" id="KW-1133">Transmembrane helix</keyword>
<dbReference type="SUPFAM" id="SSF55785">
    <property type="entry name" value="PYP-like sensor domain (PAS domain)"/>
    <property type="match status" value="1"/>
</dbReference>
<dbReference type="InterPro" id="IPR036097">
    <property type="entry name" value="HisK_dim/P_sf"/>
</dbReference>
<evidence type="ECO:0000256" key="6">
    <source>
        <dbReference type="ARBA" id="ARBA00022692"/>
    </source>
</evidence>
<keyword evidence="22" id="KW-1185">Reference proteome</keyword>
<feature type="domain" description="Response regulatory" evidence="17">
    <location>
        <begin position="852"/>
        <end position="973"/>
    </location>
</feature>
<dbReference type="NCBIfam" id="TIGR00229">
    <property type="entry name" value="sensory_box"/>
    <property type="match status" value="1"/>
</dbReference>
<dbReference type="InterPro" id="IPR000014">
    <property type="entry name" value="PAS"/>
</dbReference>
<dbReference type="InterPro" id="IPR003594">
    <property type="entry name" value="HATPase_dom"/>
</dbReference>
<evidence type="ECO:0000256" key="7">
    <source>
        <dbReference type="ARBA" id="ARBA00022741"/>
    </source>
</evidence>
<dbReference type="Pfam" id="PF00512">
    <property type="entry name" value="HisKA"/>
    <property type="match status" value="1"/>
</dbReference>
<evidence type="ECO:0000256" key="9">
    <source>
        <dbReference type="ARBA" id="ARBA00022989"/>
    </source>
</evidence>
<feature type="transmembrane region" description="Helical" evidence="15">
    <location>
        <begin position="233"/>
        <end position="253"/>
    </location>
</feature>
<dbReference type="InterPro" id="IPR011006">
    <property type="entry name" value="CheY-like_superfamily"/>
</dbReference>
<sequence>MSSIRIIFLVLFSVITLLMITMGILFVQIEEQSRNLDQRMLLTQERILLAQELKQSSDNLTKFARAYAATGNPKWKQLFNQVLAVRNGISPVPDGHQFEYWDKVAMPSEILRPGNNPDKRYASLLERMSESGINEMELGLLRQALAYSDNLVNLERQAFDAVEGLERNKKGILKVSPDQQKALDLLFGNSYFQEKGRIMSPIGDFYRNVSDRATSEWQASSDHLHTLNYLQMWIFSITLLALISCFFFLWRWYLSPADRMQKRLVNQVAKRDYEFQLRETNKGAFTPQAKALNLIFSEVSNQLKSNASIKEFTDVMRDSENGEDFGRCIIDFLASRFQLPLIGLYTYDNGQLVRISGFGYSEDASRELTAADSIQMSLLYSKKHFALRDLGDKYKIPLVSGELTLCELHFFPLQVNERVIGLLELGTASPLQDASLEWLGLIRSDLAINLELTRNAEQQAKAERQIAEQLEFNQQVLNAIPSPMYFRDAEGKYLGVNNGFSDFIGMFETDILQTKPEDHFPAEIAAIFDNAEKALMDSPGATQYELNLKNAEDQQRHISIYEATYYSSKGAPKGIVGLFVDVTEQKDLELELRSAKDAADDASKAKGEFLANMSHEIRTPMNAIIGMAHLAMNSGLNDKQQHYVTKIDNAAKSLLGIINDILDFSKVEAGKLSVENIDFLLDEVLDNLANVIGIKADEKGLEFLFDIEPNLPTALVGDPLRLAQVLINLCGNSIKFTEKGEVIVRVKQTEQFDDGIMLQVEIQDSGIGMSEEQLGRLFKSFSQADGSITRKYGGTGLGLTISKSLVELMGGRIWVTSEPGKGSIFGFTIKAGLQDAKAKRFYQPQADMNNKRILVVDDNDAAREIMLGLLEAMTFRVTTVSTGFEAISAVSKAESDGDPYEVVFMDWMLPGMDGIETTRQLREKQLAAAPKVIMVTAYGREIGLSGENEKLFDGLVIKPVNPSLIFDSIMNAFGIQRETTLPSHRIKKDADGSAMKDARLLLVEDNETNQEVAKGILEPYGPVVIVANNGQEALDALAKEKFDLVLMDMQMPVMDGITATKEIRKDPTLHKLPVLAMTANAMDQDVETCLKAGMNDHIGKPINVDELVSKICRWLDTDDNQPGPDKPGPDKQESSNVIELEPEAVQEEQSTQRSAPKPEPVASQPAKAEPAPEPVSKPKPVEAPVAEPSDSANTQGDYQAQVLDVDDGLGRLGGNQKLYWQITDSFLQSRKQELDTLQNALEEADYDYLRLAGHTIKGAAANISADRLSQLGRQLETNGANKELPDADFIDTLRDLMEKLEQDIVHLGPQKDAQEQAPREVRPYDADEFMMELQQLSMLLQNFDTQAIDFIDLLKQNADALDHLGIDFSLVESAINEFDFTKAQAELDKLITQSKTGT</sequence>
<comment type="subcellular location">
    <subcellularLocation>
        <location evidence="2">Cell membrane</location>
        <topology evidence="2">Multi-pass membrane protein</topology>
    </subcellularLocation>
</comment>
<evidence type="ECO:0000259" key="20">
    <source>
        <dbReference type="PROSITE" id="PS50894"/>
    </source>
</evidence>
<evidence type="ECO:0000256" key="14">
    <source>
        <dbReference type="SAM" id="MobiDB-lite"/>
    </source>
</evidence>
<comment type="caution">
    <text evidence="21">The sequence shown here is derived from an EMBL/GenBank/DDBJ whole genome shotgun (WGS) entry which is preliminary data.</text>
</comment>
<dbReference type="SUPFAM" id="SSF47226">
    <property type="entry name" value="Histidine-containing phosphotransfer domain, HPT domain"/>
    <property type="match status" value="1"/>
</dbReference>
<feature type="modified residue" description="4-aspartylphosphate" evidence="13">
    <location>
        <position position="1048"/>
    </location>
</feature>
<evidence type="ECO:0000256" key="1">
    <source>
        <dbReference type="ARBA" id="ARBA00000085"/>
    </source>
</evidence>
<dbReference type="SUPFAM" id="SSF52172">
    <property type="entry name" value="CheY-like"/>
    <property type="match status" value="2"/>
</dbReference>
<dbReference type="Pfam" id="PF02518">
    <property type="entry name" value="HATPase_c"/>
    <property type="match status" value="1"/>
</dbReference>
<dbReference type="SMART" id="SM00387">
    <property type="entry name" value="HATPase_c"/>
    <property type="match status" value="1"/>
</dbReference>